<evidence type="ECO:0000313" key="2">
    <source>
        <dbReference type="EMBL" id="CAF0765958.1"/>
    </source>
</evidence>
<dbReference type="SUPFAM" id="SSF50800">
    <property type="entry name" value="PK beta-barrel domain-like"/>
    <property type="match status" value="1"/>
</dbReference>
<evidence type="ECO:0000313" key="3">
    <source>
        <dbReference type="Proteomes" id="UP000663879"/>
    </source>
</evidence>
<proteinExistence type="predicted"/>
<dbReference type="PANTHER" id="PTHR14237:SF19">
    <property type="entry name" value="MITOCHONDRIAL AMIDOXIME REDUCING COMPONENT 1"/>
    <property type="match status" value="1"/>
</dbReference>
<dbReference type="Pfam" id="PF03473">
    <property type="entry name" value="MOSC"/>
    <property type="match status" value="1"/>
</dbReference>
<dbReference type="PROSITE" id="PS51340">
    <property type="entry name" value="MOSC"/>
    <property type="match status" value="1"/>
</dbReference>
<dbReference type="EMBL" id="CAJNOC010000475">
    <property type="protein sequence ID" value="CAF0765958.1"/>
    <property type="molecule type" value="Genomic_DNA"/>
</dbReference>
<evidence type="ECO:0000259" key="1">
    <source>
        <dbReference type="PROSITE" id="PS51340"/>
    </source>
</evidence>
<comment type="caution">
    <text evidence="2">The sequence shown here is derived from an EMBL/GenBank/DDBJ whole genome shotgun (WGS) entry which is preliminary data.</text>
</comment>
<name>A0A813QEK4_9BILA</name>
<gene>
    <name evidence="2" type="ORF">OXX778_LOCUS4692</name>
</gene>
<keyword evidence="3" id="KW-1185">Reference proteome</keyword>
<feature type="domain" description="MOSC" evidence="1">
    <location>
        <begin position="142"/>
        <end position="288"/>
    </location>
</feature>
<dbReference type="Pfam" id="PF03476">
    <property type="entry name" value="MOSC_N"/>
    <property type="match status" value="1"/>
</dbReference>
<dbReference type="AlphaFoldDB" id="A0A813QEK4"/>
<dbReference type="InterPro" id="IPR011037">
    <property type="entry name" value="Pyrv_Knase-like_insert_dom_sf"/>
</dbReference>
<dbReference type="GO" id="GO:0003824">
    <property type="term" value="F:catalytic activity"/>
    <property type="evidence" value="ECO:0007669"/>
    <property type="project" value="InterPro"/>
</dbReference>
<dbReference type="InterPro" id="IPR005303">
    <property type="entry name" value="MOCOS_middle"/>
</dbReference>
<dbReference type="OrthoDB" id="17255at2759"/>
<organism evidence="2 3">
    <name type="scientific">Brachionus calyciflorus</name>
    <dbReference type="NCBI Taxonomy" id="104777"/>
    <lineage>
        <taxon>Eukaryota</taxon>
        <taxon>Metazoa</taxon>
        <taxon>Spiralia</taxon>
        <taxon>Gnathifera</taxon>
        <taxon>Rotifera</taxon>
        <taxon>Eurotatoria</taxon>
        <taxon>Monogononta</taxon>
        <taxon>Pseudotrocha</taxon>
        <taxon>Ploima</taxon>
        <taxon>Brachionidae</taxon>
        <taxon>Brachionus</taxon>
    </lineage>
</organism>
<dbReference type="SUPFAM" id="SSF141673">
    <property type="entry name" value="MOSC N-terminal domain-like"/>
    <property type="match status" value="1"/>
</dbReference>
<dbReference type="PANTHER" id="PTHR14237">
    <property type="entry name" value="MOLYBDOPTERIN COFACTOR SULFURASE MOSC"/>
    <property type="match status" value="1"/>
</dbReference>
<accession>A0A813QEK4</accession>
<sequence>MEEFAVLKEIYLYPVKSLGGIKLEKGLVTKFGLAHPTNPDVIDRKWMIIDDKGSFRTQRQLPRMALINLNVDGESLVFDAPGKSRIKVPINPKLDKKINCRVWNLHIDAYPYGGEIKKWINDFLQTEGLDLVIFKGDDSDPRKSIEINEAANLGRETDVVIFEDYSPFMLISVNSLEELNKKLENKVPMKQFRPNFVVDGCSGFSEDDWNNFKIGESRFCKIKHCTRCLLTTVDQEKGERDPEQQPLKTLKEFRMNEALYGKSPMFGINLGIDNPGLFVSIGDKIIKV</sequence>
<protein>
    <recommendedName>
        <fullName evidence="1">MOSC domain-containing protein</fullName>
    </recommendedName>
</protein>
<dbReference type="Proteomes" id="UP000663879">
    <property type="component" value="Unassembled WGS sequence"/>
</dbReference>
<dbReference type="GO" id="GO:0030170">
    <property type="term" value="F:pyridoxal phosphate binding"/>
    <property type="evidence" value="ECO:0007669"/>
    <property type="project" value="InterPro"/>
</dbReference>
<reference evidence="2" key="1">
    <citation type="submission" date="2021-02" db="EMBL/GenBank/DDBJ databases">
        <authorList>
            <person name="Nowell W R."/>
        </authorList>
    </citation>
    <scope>NUCLEOTIDE SEQUENCE</scope>
    <source>
        <strain evidence="2">Ploen Becks lab</strain>
    </source>
</reference>
<dbReference type="GO" id="GO:0030151">
    <property type="term" value="F:molybdenum ion binding"/>
    <property type="evidence" value="ECO:0007669"/>
    <property type="project" value="InterPro"/>
</dbReference>
<dbReference type="InterPro" id="IPR005302">
    <property type="entry name" value="MoCF_Sase_C"/>
</dbReference>